<gene>
    <name evidence="2" type="ORF">QYE76_049689</name>
</gene>
<protein>
    <submittedName>
        <fullName evidence="2">Uncharacterized protein</fullName>
    </submittedName>
</protein>
<feature type="compositionally biased region" description="Basic and acidic residues" evidence="1">
    <location>
        <begin position="1"/>
        <end position="10"/>
    </location>
</feature>
<dbReference type="Proteomes" id="UP001231189">
    <property type="component" value="Unassembled WGS sequence"/>
</dbReference>
<accession>A0AAD8SPM5</accession>
<feature type="compositionally biased region" description="Low complexity" evidence="1">
    <location>
        <begin position="83"/>
        <end position="98"/>
    </location>
</feature>
<name>A0AAD8SPM5_LOLMU</name>
<proteinExistence type="predicted"/>
<reference evidence="2" key="1">
    <citation type="submission" date="2023-07" db="EMBL/GenBank/DDBJ databases">
        <title>A chromosome-level genome assembly of Lolium multiflorum.</title>
        <authorList>
            <person name="Chen Y."/>
            <person name="Copetti D."/>
            <person name="Kolliker R."/>
            <person name="Studer B."/>
        </authorList>
    </citation>
    <scope>NUCLEOTIDE SEQUENCE</scope>
    <source>
        <strain evidence="2">02402/16</strain>
        <tissue evidence="2">Leaf</tissue>
    </source>
</reference>
<sequence>MAPPQHDPRWPYKRATISDQQRRRDSALRTQSAQRADAQARARSLANSLLSPASSSSDDQPPTSPEAHGETIPPSPKSPRPHPSSAAPTSAAGSPARSCSRSGWSTPLPTSPATGTQRKTATPPPKVAGRNEFPFILGGKEGVGLVLEAHEPAMFWVHSSPLVNVMHAGACSCFETTSARASMHAAWALMWANTAEARYKSFPANLGPRAGSAREWRLFDKYRHRNSALATAVTVSISTEDQLVEATS</sequence>
<dbReference type="AlphaFoldDB" id="A0AAD8SPM5"/>
<feature type="compositionally biased region" description="Low complexity" evidence="1">
    <location>
        <begin position="31"/>
        <end position="61"/>
    </location>
</feature>
<evidence type="ECO:0000256" key="1">
    <source>
        <dbReference type="SAM" id="MobiDB-lite"/>
    </source>
</evidence>
<feature type="compositionally biased region" description="Polar residues" evidence="1">
    <location>
        <begin position="99"/>
        <end position="120"/>
    </location>
</feature>
<feature type="region of interest" description="Disordered" evidence="1">
    <location>
        <begin position="1"/>
        <end position="132"/>
    </location>
</feature>
<evidence type="ECO:0000313" key="2">
    <source>
        <dbReference type="EMBL" id="KAK1661530.1"/>
    </source>
</evidence>
<comment type="caution">
    <text evidence="2">The sequence shown here is derived from an EMBL/GenBank/DDBJ whole genome shotgun (WGS) entry which is preliminary data.</text>
</comment>
<evidence type="ECO:0000313" key="3">
    <source>
        <dbReference type="Proteomes" id="UP001231189"/>
    </source>
</evidence>
<keyword evidence="3" id="KW-1185">Reference proteome</keyword>
<organism evidence="2 3">
    <name type="scientific">Lolium multiflorum</name>
    <name type="common">Italian ryegrass</name>
    <name type="synonym">Lolium perenne subsp. multiflorum</name>
    <dbReference type="NCBI Taxonomy" id="4521"/>
    <lineage>
        <taxon>Eukaryota</taxon>
        <taxon>Viridiplantae</taxon>
        <taxon>Streptophyta</taxon>
        <taxon>Embryophyta</taxon>
        <taxon>Tracheophyta</taxon>
        <taxon>Spermatophyta</taxon>
        <taxon>Magnoliopsida</taxon>
        <taxon>Liliopsida</taxon>
        <taxon>Poales</taxon>
        <taxon>Poaceae</taxon>
        <taxon>BOP clade</taxon>
        <taxon>Pooideae</taxon>
        <taxon>Poodae</taxon>
        <taxon>Poeae</taxon>
        <taxon>Poeae Chloroplast Group 2 (Poeae type)</taxon>
        <taxon>Loliodinae</taxon>
        <taxon>Loliinae</taxon>
        <taxon>Lolium</taxon>
    </lineage>
</organism>
<feature type="compositionally biased region" description="Pro residues" evidence="1">
    <location>
        <begin position="73"/>
        <end position="82"/>
    </location>
</feature>
<dbReference type="EMBL" id="JAUUTY010000003">
    <property type="protein sequence ID" value="KAK1661530.1"/>
    <property type="molecule type" value="Genomic_DNA"/>
</dbReference>